<evidence type="ECO:0000313" key="2">
    <source>
        <dbReference type="Proteomes" id="UP000182235"/>
    </source>
</evidence>
<sequence length="181" mass="19883">MSNYPPPGTPFKAVGFSEYCAFNGKEFRRKRGAQQWIESEALDSNLTSLDHALHLSLIQHKQAEGEPNHWSLFVARENEAGPVYQVTGDAECMSYQPSPVPTNIPSSESFLNAYDLAVVTDAQALIVKEVAENEPPPKAENRQAVVENCQGWTVRVIAKLVAKGIVGSAKLEMARSMVEPI</sequence>
<dbReference type="VEuPathDB" id="FungiDB:AJ78_07075"/>
<accession>A0A1J9QAW0</accession>
<dbReference type="Proteomes" id="UP000182235">
    <property type="component" value="Unassembled WGS sequence"/>
</dbReference>
<organism evidence="1 2">
    <name type="scientific">Emergomyces pasteurianus Ep9510</name>
    <dbReference type="NCBI Taxonomy" id="1447872"/>
    <lineage>
        <taxon>Eukaryota</taxon>
        <taxon>Fungi</taxon>
        <taxon>Dikarya</taxon>
        <taxon>Ascomycota</taxon>
        <taxon>Pezizomycotina</taxon>
        <taxon>Eurotiomycetes</taxon>
        <taxon>Eurotiomycetidae</taxon>
        <taxon>Onygenales</taxon>
        <taxon>Ajellomycetaceae</taxon>
        <taxon>Emergomyces</taxon>
    </lineage>
</organism>
<dbReference type="EMBL" id="LGRN01000422">
    <property type="protein sequence ID" value="OJD12309.1"/>
    <property type="molecule type" value="Genomic_DNA"/>
</dbReference>
<proteinExistence type="predicted"/>
<name>A0A1J9QAW0_9EURO</name>
<dbReference type="AlphaFoldDB" id="A0A1J9QAW0"/>
<dbReference type="Pfam" id="PF20174">
    <property type="entry name" value="DUF6540"/>
    <property type="match status" value="1"/>
</dbReference>
<gene>
    <name evidence="1" type="ORF">AJ78_07075</name>
</gene>
<reference evidence="1 2" key="1">
    <citation type="submission" date="2015-07" db="EMBL/GenBank/DDBJ databases">
        <title>Emmonsia species relationships and genome sequence.</title>
        <authorList>
            <consortium name="The Broad Institute Genomics Platform"/>
            <person name="Cuomo C.A."/>
            <person name="Munoz J.F."/>
            <person name="Imamovic A."/>
            <person name="Priest M.E."/>
            <person name="Young S."/>
            <person name="Clay O.K."/>
            <person name="McEwen J.G."/>
        </authorList>
    </citation>
    <scope>NUCLEOTIDE SEQUENCE [LARGE SCALE GENOMIC DNA]</scope>
    <source>
        <strain evidence="1 2">UAMH 9510</strain>
    </source>
</reference>
<protein>
    <submittedName>
        <fullName evidence="1">Uncharacterized protein</fullName>
    </submittedName>
</protein>
<evidence type="ECO:0000313" key="1">
    <source>
        <dbReference type="EMBL" id="OJD12309.1"/>
    </source>
</evidence>
<dbReference type="InterPro" id="IPR046670">
    <property type="entry name" value="DUF6540"/>
</dbReference>
<keyword evidence="2" id="KW-1185">Reference proteome</keyword>
<dbReference type="OrthoDB" id="4342612at2759"/>
<comment type="caution">
    <text evidence="1">The sequence shown here is derived from an EMBL/GenBank/DDBJ whole genome shotgun (WGS) entry which is preliminary data.</text>
</comment>